<dbReference type="PANTHER" id="PTHR42918">
    <property type="entry name" value="LYSYL-TRNA SYNTHETASE"/>
    <property type="match status" value="1"/>
</dbReference>
<evidence type="ECO:0000313" key="6">
    <source>
        <dbReference type="EMBL" id="KIM95357.1"/>
    </source>
</evidence>
<dbReference type="GO" id="GO:0005829">
    <property type="term" value="C:cytosol"/>
    <property type="evidence" value="ECO:0007669"/>
    <property type="project" value="TreeGrafter"/>
</dbReference>
<dbReference type="InParanoid" id="A0A0C3D0B8"/>
<dbReference type="GO" id="GO:0005524">
    <property type="term" value="F:ATP binding"/>
    <property type="evidence" value="ECO:0007669"/>
    <property type="project" value="UniProtKB-KW"/>
</dbReference>
<dbReference type="Gene3D" id="3.30.930.10">
    <property type="entry name" value="Bira Bifunctional Protein, Domain 2"/>
    <property type="match status" value="1"/>
</dbReference>
<evidence type="ECO:0000256" key="4">
    <source>
        <dbReference type="SAM" id="SignalP"/>
    </source>
</evidence>
<dbReference type="Proteomes" id="UP000054321">
    <property type="component" value="Unassembled WGS sequence"/>
</dbReference>
<keyword evidence="1" id="KW-0436">Ligase</keyword>
<dbReference type="GO" id="GO:0000049">
    <property type="term" value="F:tRNA binding"/>
    <property type="evidence" value="ECO:0007669"/>
    <property type="project" value="TreeGrafter"/>
</dbReference>
<keyword evidence="2" id="KW-0547">Nucleotide-binding</keyword>
<organism evidence="6 7">
    <name type="scientific">Oidiodendron maius (strain Zn)</name>
    <dbReference type="NCBI Taxonomy" id="913774"/>
    <lineage>
        <taxon>Eukaryota</taxon>
        <taxon>Fungi</taxon>
        <taxon>Dikarya</taxon>
        <taxon>Ascomycota</taxon>
        <taxon>Pezizomycotina</taxon>
        <taxon>Leotiomycetes</taxon>
        <taxon>Leotiomycetes incertae sedis</taxon>
        <taxon>Myxotrichaceae</taxon>
        <taxon>Oidiodendron</taxon>
    </lineage>
</organism>
<dbReference type="InterPro" id="IPR004364">
    <property type="entry name" value="Aa-tRNA-synt_II"/>
</dbReference>
<keyword evidence="7" id="KW-1185">Reference proteome</keyword>
<proteinExistence type="predicted"/>
<evidence type="ECO:0000256" key="3">
    <source>
        <dbReference type="ARBA" id="ARBA00022840"/>
    </source>
</evidence>
<dbReference type="InterPro" id="IPR045864">
    <property type="entry name" value="aa-tRNA-synth_II/BPL/LPL"/>
</dbReference>
<dbReference type="GO" id="GO:0006430">
    <property type="term" value="P:lysyl-tRNA aminoacylation"/>
    <property type="evidence" value="ECO:0007669"/>
    <property type="project" value="InterPro"/>
</dbReference>
<dbReference type="AlphaFoldDB" id="A0A0C3D0B8"/>
<dbReference type="STRING" id="913774.A0A0C3D0B8"/>
<reference evidence="7" key="2">
    <citation type="submission" date="2015-01" db="EMBL/GenBank/DDBJ databases">
        <title>Evolutionary Origins and Diversification of the Mycorrhizal Mutualists.</title>
        <authorList>
            <consortium name="DOE Joint Genome Institute"/>
            <consortium name="Mycorrhizal Genomics Consortium"/>
            <person name="Kohler A."/>
            <person name="Kuo A."/>
            <person name="Nagy L.G."/>
            <person name="Floudas D."/>
            <person name="Copeland A."/>
            <person name="Barry K.W."/>
            <person name="Cichocki N."/>
            <person name="Veneault-Fourrey C."/>
            <person name="LaButti K."/>
            <person name="Lindquist E.A."/>
            <person name="Lipzen A."/>
            <person name="Lundell T."/>
            <person name="Morin E."/>
            <person name="Murat C."/>
            <person name="Riley R."/>
            <person name="Ohm R."/>
            <person name="Sun H."/>
            <person name="Tunlid A."/>
            <person name="Henrissat B."/>
            <person name="Grigoriev I.V."/>
            <person name="Hibbett D.S."/>
            <person name="Martin F."/>
        </authorList>
    </citation>
    <scope>NUCLEOTIDE SEQUENCE [LARGE SCALE GENOMIC DNA]</scope>
    <source>
        <strain evidence="7">Zn</strain>
    </source>
</reference>
<evidence type="ECO:0000256" key="1">
    <source>
        <dbReference type="ARBA" id="ARBA00022598"/>
    </source>
</evidence>
<accession>A0A0C3D0B8</accession>
<dbReference type="Pfam" id="PF00152">
    <property type="entry name" value="tRNA-synt_2"/>
    <property type="match status" value="1"/>
</dbReference>
<keyword evidence="4" id="KW-0732">Signal</keyword>
<feature type="signal peptide" evidence="4">
    <location>
        <begin position="1"/>
        <end position="19"/>
    </location>
</feature>
<protein>
    <recommendedName>
        <fullName evidence="5">Aminoacyl-tRNA synthetase class II (D/K/N) domain-containing protein</fullName>
    </recommendedName>
</protein>
<evidence type="ECO:0000313" key="7">
    <source>
        <dbReference type="Proteomes" id="UP000054321"/>
    </source>
</evidence>
<reference evidence="6 7" key="1">
    <citation type="submission" date="2014-04" db="EMBL/GenBank/DDBJ databases">
        <authorList>
            <consortium name="DOE Joint Genome Institute"/>
            <person name="Kuo A."/>
            <person name="Martino E."/>
            <person name="Perotto S."/>
            <person name="Kohler A."/>
            <person name="Nagy L.G."/>
            <person name="Floudas D."/>
            <person name="Copeland A."/>
            <person name="Barry K.W."/>
            <person name="Cichocki N."/>
            <person name="Veneault-Fourrey C."/>
            <person name="LaButti K."/>
            <person name="Lindquist E.A."/>
            <person name="Lipzen A."/>
            <person name="Lundell T."/>
            <person name="Morin E."/>
            <person name="Murat C."/>
            <person name="Sun H."/>
            <person name="Tunlid A."/>
            <person name="Henrissat B."/>
            <person name="Grigoriev I.V."/>
            <person name="Hibbett D.S."/>
            <person name="Martin F."/>
            <person name="Nordberg H.P."/>
            <person name="Cantor M.N."/>
            <person name="Hua S.X."/>
        </authorList>
    </citation>
    <scope>NUCLEOTIDE SEQUENCE [LARGE SCALE GENOMIC DNA]</scope>
    <source>
        <strain evidence="6 7">Zn</strain>
    </source>
</reference>
<name>A0A0C3D0B8_OIDMZ</name>
<sequence>MRRFGCVVASFSALRLFLAQRHFLEIETPVLSRASQGSGANPRITPCDVSRHQHQIMIGQYLKSLRMSGISRTFEIKRSFRTEDAPPPDNEFIILEACQTYIDYLDTMDLVRQLVQQASCAIYDKKAVTRQSGKGDWEASEEWQVLTVHTAVAAALQCPITVDTSYSELLSACKRVGIEAPPMASRDQLVMCAFKRLVEPATQYPTFYIDYPVSSSPTTRQHRLHSRLAERWGLVAFGVEIATSSSEVTDPIEYQGRLPRQQSYAASKSNSDATEVNDEFLLFLQYGIPPRASFQLSIHHLLDVLTSFPAKDT</sequence>
<dbReference type="PANTHER" id="PTHR42918:SF15">
    <property type="entry name" value="LYSINE--TRNA LIGASE, CHLOROPLASTIC_MITOCHONDRIAL"/>
    <property type="match status" value="1"/>
</dbReference>
<dbReference type="EMBL" id="KN832887">
    <property type="protein sequence ID" value="KIM95357.1"/>
    <property type="molecule type" value="Genomic_DNA"/>
</dbReference>
<evidence type="ECO:0000256" key="2">
    <source>
        <dbReference type="ARBA" id="ARBA00022741"/>
    </source>
</evidence>
<evidence type="ECO:0000259" key="5">
    <source>
        <dbReference type="Pfam" id="PF00152"/>
    </source>
</evidence>
<keyword evidence="3" id="KW-0067">ATP-binding</keyword>
<dbReference type="SUPFAM" id="SSF55681">
    <property type="entry name" value="Class II aaRS and biotin synthetases"/>
    <property type="match status" value="1"/>
</dbReference>
<dbReference type="InterPro" id="IPR018149">
    <property type="entry name" value="Lys-tRNA-synth_II_C"/>
</dbReference>
<dbReference type="GO" id="GO:0004824">
    <property type="term" value="F:lysine-tRNA ligase activity"/>
    <property type="evidence" value="ECO:0007669"/>
    <property type="project" value="InterPro"/>
</dbReference>
<dbReference type="PRINTS" id="PR00982">
    <property type="entry name" value="TRNASYNTHLYS"/>
</dbReference>
<dbReference type="HOGENOM" id="CLU_888761_0_0_1"/>
<feature type="domain" description="Aminoacyl-tRNA synthetase class II (D/K/N)" evidence="5">
    <location>
        <begin position="12"/>
        <end position="306"/>
    </location>
</feature>
<gene>
    <name evidence="6" type="ORF">OIDMADRAFT_59831</name>
</gene>
<feature type="chain" id="PRO_5002163165" description="Aminoacyl-tRNA synthetase class II (D/K/N) domain-containing protein" evidence="4">
    <location>
        <begin position="20"/>
        <end position="313"/>
    </location>
</feature>